<accession>C0DYM3</accession>
<protein>
    <submittedName>
        <fullName evidence="1">Uncharacterized protein</fullName>
    </submittedName>
</protein>
<evidence type="ECO:0000313" key="1">
    <source>
        <dbReference type="EMBL" id="EEG22834.1"/>
    </source>
</evidence>
<dbReference type="HOGENOM" id="CLU_2436132_0_0_4"/>
<proteinExistence type="predicted"/>
<dbReference type="AlphaFoldDB" id="C0DYM3"/>
<organism evidence="1 2">
    <name type="scientific">Eikenella corrodens ATCC 23834</name>
    <dbReference type="NCBI Taxonomy" id="546274"/>
    <lineage>
        <taxon>Bacteria</taxon>
        <taxon>Pseudomonadati</taxon>
        <taxon>Pseudomonadota</taxon>
        <taxon>Betaproteobacteria</taxon>
        <taxon>Neisseriales</taxon>
        <taxon>Neisseriaceae</taxon>
        <taxon>Eikenella</taxon>
    </lineage>
</organism>
<sequence>MHYKYLFLNYFLFIFQFKRPTYTAILHSWLICKTDIYRQFLARYFAQIAILWGSWLGNLGCCHFKRRFLALHYIYPLPSVWQYCLSAKIR</sequence>
<dbReference type="EMBL" id="ACEA01000055">
    <property type="protein sequence ID" value="EEG22834.1"/>
    <property type="molecule type" value="Genomic_DNA"/>
</dbReference>
<gene>
    <name evidence="1" type="ORF">EIKCOROL_02489</name>
</gene>
<reference evidence="1 2" key="1">
    <citation type="submission" date="2009-01" db="EMBL/GenBank/DDBJ databases">
        <authorList>
            <person name="Fulton L."/>
            <person name="Clifton S."/>
            <person name="Chinwalla A.T."/>
            <person name="Mitreva M."/>
            <person name="Sodergren E."/>
            <person name="Weinstock G."/>
            <person name="Clifton S."/>
            <person name="Dooling D.J."/>
            <person name="Fulton B."/>
            <person name="Minx P."/>
            <person name="Pepin K.H."/>
            <person name="Johnson M."/>
            <person name="Bhonagiri V."/>
            <person name="Nash W.E."/>
            <person name="Mardis E.R."/>
            <person name="Wilson R.K."/>
        </authorList>
    </citation>
    <scope>NUCLEOTIDE SEQUENCE [LARGE SCALE GENOMIC DNA]</scope>
    <source>
        <strain evidence="1 2">ATCC 23834</strain>
    </source>
</reference>
<dbReference type="Proteomes" id="UP000005837">
    <property type="component" value="Unassembled WGS sequence"/>
</dbReference>
<comment type="caution">
    <text evidence="1">The sequence shown here is derived from an EMBL/GenBank/DDBJ whole genome shotgun (WGS) entry which is preliminary data.</text>
</comment>
<evidence type="ECO:0000313" key="2">
    <source>
        <dbReference type="Proteomes" id="UP000005837"/>
    </source>
</evidence>
<name>C0DYM3_EIKCO</name>